<sequence length="281" mass="31688">MDRLPGVFFVGPERTGTTWIHRYLALRGDVCLPTATKETFFFDRHFERGVAWYLSHFGNDLDRPLMAEVAPTYFHQAQVGARIAALVPQAHVVCTLRDPVKRSYSAYQHMRAYGATNAPLQQAVIEHPQILDASRYASHVQRLRAQLGAQRVHVLLLDDLAADSEAFARRICEITGLTPRPPPPELRAERVNATGAPRHPRLARLGFMIRGPLRRARWFGPIAWARRLGLQQLFFGVRESGGEPTAEDLHFLRRQLAGEVERIEALLGRALPQWHAQGDGS</sequence>
<keyword evidence="1 2" id="KW-0808">Transferase</keyword>
<organism evidence="2 3">
    <name type="scientific">Sinimarinibacterium thermocellulolyticum</name>
    <dbReference type="NCBI Taxonomy" id="3170016"/>
    <lineage>
        <taxon>Bacteria</taxon>
        <taxon>Pseudomonadati</taxon>
        <taxon>Pseudomonadota</taxon>
        <taxon>Gammaproteobacteria</taxon>
        <taxon>Nevskiales</taxon>
        <taxon>Nevskiaceae</taxon>
        <taxon>Sinimarinibacterium</taxon>
    </lineage>
</organism>
<dbReference type="PANTHER" id="PTHR10605">
    <property type="entry name" value="HEPARAN SULFATE SULFOTRANSFERASE"/>
    <property type="match status" value="1"/>
</dbReference>
<dbReference type="PANTHER" id="PTHR10605:SF56">
    <property type="entry name" value="BIFUNCTIONAL HEPARAN SULFATE N-DEACETYLASE_N-SULFOTRANSFERASE"/>
    <property type="match status" value="1"/>
</dbReference>
<reference evidence="2 3" key="1">
    <citation type="submission" date="2024-06" db="EMBL/GenBank/DDBJ databases">
        <authorList>
            <person name="Li Z."/>
            <person name="Jiang Y."/>
        </authorList>
    </citation>
    <scope>NUCLEOTIDE SEQUENCE [LARGE SCALE GENOMIC DNA]</scope>
    <source>
        <strain evidence="2 3">HSW-8</strain>
    </source>
</reference>
<protein>
    <submittedName>
        <fullName evidence="2">Sulfotransferase</fullName>
        <ecNumber evidence="2">2.8.2.-</ecNumber>
    </submittedName>
</protein>
<gene>
    <name evidence="2" type="ORF">ABSH63_08005</name>
</gene>
<evidence type="ECO:0000256" key="1">
    <source>
        <dbReference type="ARBA" id="ARBA00022679"/>
    </source>
</evidence>
<dbReference type="InterPro" id="IPR027417">
    <property type="entry name" value="P-loop_NTPase"/>
</dbReference>
<dbReference type="EMBL" id="JBEPIJ010000007">
    <property type="protein sequence ID" value="MES0873942.1"/>
    <property type="molecule type" value="Genomic_DNA"/>
</dbReference>
<comment type="caution">
    <text evidence="2">The sequence shown here is derived from an EMBL/GenBank/DDBJ whole genome shotgun (WGS) entry which is preliminary data.</text>
</comment>
<keyword evidence="3" id="KW-1185">Reference proteome</keyword>
<dbReference type="EC" id="2.8.2.-" evidence="2"/>
<evidence type="ECO:0000313" key="3">
    <source>
        <dbReference type="Proteomes" id="UP001465331"/>
    </source>
</evidence>
<dbReference type="Proteomes" id="UP001465331">
    <property type="component" value="Unassembled WGS sequence"/>
</dbReference>
<dbReference type="InterPro" id="IPR037359">
    <property type="entry name" value="NST/OST"/>
</dbReference>
<dbReference type="Pfam" id="PF13469">
    <property type="entry name" value="Sulfotransfer_3"/>
    <property type="match status" value="1"/>
</dbReference>
<name>A0ABV2A9K9_9GAMM</name>
<dbReference type="SUPFAM" id="SSF52540">
    <property type="entry name" value="P-loop containing nucleoside triphosphate hydrolases"/>
    <property type="match status" value="1"/>
</dbReference>
<dbReference type="GO" id="GO:0016740">
    <property type="term" value="F:transferase activity"/>
    <property type="evidence" value="ECO:0007669"/>
    <property type="project" value="UniProtKB-KW"/>
</dbReference>
<dbReference type="RefSeq" id="WP_352888847.1">
    <property type="nucleotide sequence ID" value="NZ_JBEPIJ010000007.1"/>
</dbReference>
<evidence type="ECO:0000313" key="2">
    <source>
        <dbReference type="EMBL" id="MES0873942.1"/>
    </source>
</evidence>
<accession>A0ABV2A9K9</accession>
<proteinExistence type="predicted"/>
<dbReference type="Gene3D" id="3.40.50.300">
    <property type="entry name" value="P-loop containing nucleotide triphosphate hydrolases"/>
    <property type="match status" value="1"/>
</dbReference>